<proteinExistence type="predicted"/>
<name>A0ACC7NR83_9BURK</name>
<sequence length="88" mass="9808">MSYGVHFPAIYGMTPVGRVAMLQNGWRGVMRDSRHSLHTISAIPFWSLVKKPGTLVLSSLSFSPYSPLSDFMARHIANPLSRRRVAGH</sequence>
<reference evidence="1 2" key="1">
    <citation type="journal article" date="2024" name="Chem. Sci.">
        <title>Discovery of megapolipeptins by genome mining of a Burkholderiales bacteria collection.</title>
        <authorList>
            <person name="Paulo B.S."/>
            <person name="Recchia M.J.J."/>
            <person name="Lee S."/>
            <person name="Fergusson C.H."/>
            <person name="Romanowski S.B."/>
            <person name="Hernandez A."/>
            <person name="Krull N."/>
            <person name="Liu D.Y."/>
            <person name="Cavanagh H."/>
            <person name="Bos A."/>
            <person name="Gray C.A."/>
            <person name="Murphy B.T."/>
            <person name="Linington R.G."/>
            <person name="Eustaquio A.S."/>
        </authorList>
    </citation>
    <scope>NUCLEOTIDE SEQUENCE [LARGE SCALE GENOMIC DNA]</scope>
    <source>
        <strain evidence="1 2">RL18-126-BIB-B</strain>
    </source>
</reference>
<dbReference type="Proteomes" id="UP001629235">
    <property type="component" value="Unassembled WGS sequence"/>
</dbReference>
<protein>
    <submittedName>
        <fullName evidence="1">Uncharacterized protein</fullName>
    </submittedName>
</protein>
<evidence type="ECO:0000313" key="2">
    <source>
        <dbReference type="Proteomes" id="UP001629235"/>
    </source>
</evidence>
<keyword evidence="2" id="KW-1185">Reference proteome</keyword>
<accession>A0ACC7NR83</accession>
<organism evidence="1 2">
    <name type="scientific">Paraburkholderia rhynchosiae</name>
    <dbReference type="NCBI Taxonomy" id="487049"/>
    <lineage>
        <taxon>Bacteria</taxon>
        <taxon>Pseudomonadati</taxon>
        <taxon>Pseudomonadota</taxon>
        <taxon>Betaproteobacteria</taxon>
        <taxon>Burkholderiales</taxon>
        <taxon>Burkholderiaceae</taxon>
        <taxon>Paraburkholderia</taxon>
    </lineage>
</organism>
<evidence type="ECO:0000313" key="1">
    <source>
        <dbReference type="EMBL" id="MFM0107996.1"/>
    </source>
</evidence>
<dbReference type="EMBL" id="JAQQDW010000098">
    <property type="protein sequence ID" value="MFM0107996.1"/>
    <property type="molecule type" value="Genomic_DNA"/>
</dbReference>
<comment type="caution">
    <text evidence="1">The sequence shown here is derived from an EMBL/GenBank/DDBJ whole genome shotgun (WGS) entry which is preliminary data.</text>
</comment>
<gene>
    <name evidence="1" type="ORF">PQR01_32275</name>
</gene>